<comment type="caution">
    <text evidence="2">The sequence shown here is derived from an EMBL/GenBank/DDBJ whole genome shotgun (WGS) entry which is preliminary data.</text>
</comment>
<organism evidence="2 3">
    <name type="scientific">Stylosanthes scabra</name>
    <dbReference type="NCBI Taxonomy" id="79078"/>
    <lineage>
        <taxon>Eukaryota</taxon>
        <taxon>Viridiplantae</taxon>
        <taxon>Streptophyta</taxon>
        <taxon>Embryophyta</taxon>
        <taxon>Tracheophyta</taxon>
        <taxon>Spermatophyta</taxon>
        <taxon>Magnoliopsida</taxon>
        <taxon>eudicotyledons</taxon>
        <taxon>Gunneridae</taxon>
        <taxon>Pentapetalae</taxon>
        <taxon>rosids</taxon>
        <taxon>fabids</taxon>
        <taxon>Fabales</taxon>
        <taxon>Fabaceae</taxon>
        <taxon>Papilionoideae</taxon>
        <taxon>50 kb inversion clade</taxon>
        <taxon>dalbergioids sensu lato</taxon>
        <taxon>Dalbergieae</taxon>
        <taxon>Pterocarpus clade</taxon>
        <taxon>Stylosanthes</taxon>
    </lineage>
</organism>
<dbReference type="EMBL" id="JASCZI010151118">
    <property type="protein sequence ID" value="MED6169689.1"/>
    <property type="molecule type" value="Genomic_DNA"/>
</dbReference>
<name>A0ABU6V918_9FABA</name>
<evidence type="ECO:0000313" key="2">
    <source>
        <dbReference type="EMBL" id="MED6169689.1"/>
    </source>
</evidence>
<sequence>MADDRSSCSTEESNDLEGTPSGQVFGPHPDVIIGSTIHFESGIRVAPQGFIPNFDYVAYTHLMNNHRYMGVVPLTQPMSNVFPTQATVSAPHGVSTGAGSDSIFLEMSSQISAEMTPPNNTVEYFPVFKQQMEESHRDVVNMLTEQITAILNPIIENNSAKIEQVAR</sequence>
<evidence type="ECO:0000256" key="1">
    <source>
        <dbReference type="SAM" id="MobiDB-lite"/>
    </source>
</evidence>
<protein>
    <submittedName>
        <fullName evidence="2">Uncharacterized protein</fullName>
    </submittedName>
</protein>
<keyword evidence="3" id="KW-1185">Reference proteome</keyword>
<dbReference type="Proteomes" id="UP001341840">
    <property type="component" value="Unassembled WGS sequence"/>
</dbReference>
<reference evidence="2 3" key="1">
    <citation type="journal article" date="2023" name="Plants (Basel)">
        <title>Bridging the Gap: Combining Genomics and Transcriptomics Approaches to Understand Stylosanthes scabra, an Orphan Legume from the Brazilian Caatinga.</title>
        <authorList>
            <person name="Ferreira-Neto J.R.C."/>
            <person name="da Silva M.D."/>
            <person name="Binneck E."/>
            <person name="de Melo N.F."/>
            <person name="da Silva R.H."/>
            <person name="de Melo A.L.T.M."/>
            <person name="Pandolfi V."/>
            <person name="Bustamante F.O."/>
            <person name="Brasileiro-Vidal A.C."/>
            <person name="Benko-Iseppon A.M."/>
        </authorList>
    </citation>
    <scope>NUCLEOTIDE SEQUENCE [LARGE SCALE GENOMIC DNA]</scope>
    <source>
        <tissue evidence="2">Leaves</tissue>
    </source>
</reference>
<feature type="region of interest" description="Disordered" evidence="1">
    <location>
        <begin position="1"/>
        <end position="27"/>
    </location>
</feature>
<evidence type="ECO:0000313" key="3">
    <source>
        <dbReference type="Proteomes" id="UP001341840"/>
    </source>
</evidence>
<gene>
    <name evidence="2" type="ORF">PIB30_023713</name>
</gene>
<proteinExistence type="predicted"/>
<accession>A0ABU6V918</accession>